<keyword evidence="3" id="KW-0378">Hydrolase</keyword>
<feature type="compositionally biased region" description="Basic and acidic residues" evidence="4">
    <location>
        <begin position="37"/>
        <end position="47"/>
    </location>
</feature>
<comment type="caution">
    <text evidence="7">The sequence shown here is derived from an EMBL/GenBank/DDBJ whole genome shotgun (WGS) entry which is preliminary data.</text>
</comment>
<dbReference type="InterPro" id="IPR043504">
    <property type="entry name" value="Peptidase_S1_PA_chymotrypsin"/>
</dbReference>
<evidence type="ECO:0000256" key="2">
    <source>
        <dbReference type="ARBA" id="ARBA00022670"/>
    </source>
</evidence>
<keyword evidence="8" id="KW-1185">Reference proteome</keyword>
<dbReference type="Pfam" id="PF13365">
    <property type="entry name" value="Trypsin_2"/>
    <property type="match status" value="1"/>
</dbReference>
<evidence type="ECO:0000256" key="3">
    <source>
        <dbReference type="ARBA" id="ARBA00022801"/>
    </source>
</evidence>
<evidence type="ECO:0000256" key="4">
    <source>
        <dbReference type="SAM" id="MobiDB-lite"/>
    </source>
</evidence>
<dbReference type="Gene3D" id="2.30.42.10">
    <property type="match status" value="1"/>
</dbReference>
<feature type="transmembrane region" description="Helical" evidence="5">
    <location>
        <begin position="223"/>
        <end position="244"/>
    </location>
</feature>
<reference evidence="7" key="1">
    <citation type="submission" date="2009-04" db="EMBL/GenBank/DDBJ databases">
        <authorList>
            <person name="Weinstock G."/>
            <person name="Sodergren E."/>
            <person name="Clifton S."/>
            <person name="Fulton L."/>
            <person name="Fulton B."/>
            <person name="Courtney L."/>
            <person name="Fronick C."/>
            <person name="Harrison M."/>
            <person name="Strong C."/>
            <person name="Farmer C."/>
            <person name="Delahaunty K."/>
            <person name="Markovic C."/>
            <person name="Hall O."/>
            <person name="Minx P."/>
            <person name="Tomlinson C."/>
            <person name="Mitreva M."/>
            <person name="Nelson J."/>
            <person name="Hou S."/>
            <person name="Wollam A."/>
            <person name="Pepin K.H."/>
            <person name="Johnson M."/>
            <person name="Bhonagiri V."/>
            <person name="Nash W.E."/>
            <person name="Warren W."/>
            <person name="Chinwalla A."/>
            <person name="Mardis E.R."/>
            <person name="Wilson R.K."/>
        </authorList>
    </citation>
    <scope>NUCLEOTIDE SEQUENCE [LARGE SCALE GENOMIC DNA]</scope>
    <source>
        <strain evidence="7">DSM 14600</strain>
    </source>
</reference>
<feature type="region of interest" description="Disordered" evidence="4">
    <location>
        <begin position="497"/>
        <end position="527"/>
    </location>
</feature>
<keyword evidence="5" id="KW-1133">Transmembrane helix</keyword>
<evidence type="ECO:0000259" key="6">
    <source>
        <dbReference type="PROSITE" id="PS50106"/>
    </source>
</evidence>
<feature type="compositionally biased region" description="Polar residues" evidence="4">
    <location>
        <begin position="82"/>
        <end position="163"/>
    </location>
</feature>
<keyword evidence="5" id="KW-0812">Transmembrane</keyword>
<evidence type="ECO:0000313" key="8">
    <source>
        <dbReference type="Proteomes" id="UP000003494"/>
    </source>
</evidence>
<feature type="compositionally biased region" description="Basic and acidic residues" evidence="4">
    <location>
        <begin position="181"/>
        <end position="193"/>
    </location>
</feature>
<dbReference type="InterPro" id="IPR009003">
    <property type="entry name" value="Peptidase_S1_PA"/>
</dbReference>
<accession>C4GCK2</accession>
<dbReference type="GO" id="GO:0004252">
    <property type="term" value="F:serine-type endopeptidase activity"/>
    <property type="evidence" value="ECO:0007669"/>
    <property type="project" value="InterPro"/>
</dbReference>
<dbReference type="GO" id="GO:0006508">
    <property type="term" value="P:proteolysis"/>
    <property type="evidence" value="ECO:0007669"/>
    <property type="project" value="UniProtKB-KW"/>
</dbReference>
<feature type="region of interest" description="Disordered" evidence="4">
    <location>
        <begin position="1"/>
        <end position="208"/>
    </location>
</feature>
<name>C4GCK2_9FIRM</name>
<dbReference type="PANTHER" id="PTHR43343:SF3">
    <property type="entry name" value="PROTEASE DO-LIKE 8, CHLOROPLASTIC"/>
    <property type="match status" value="1"/>
</dbReference>
<comment type="similarity">
    <text evidence="1">Belongs to the peptidase S1C family.</text>
</comment>
<dbReference type="Pfam" id="PF13180">
    <property type="entry name" value="PDZ_2"/>
    <property type="match status" value="1"/>
</dbReference>
<dbReference type="InterPro" id="IPR001940">
    <property type="entry name" value="Peptidase_S1C"/>
</dbReference>
<protein>
    <submittedName>
        <fullName evidence="7">Trypsin</fullName>
    </submittedName>
</protein>
<evidence type="ECO:0000256" key="1">
    <source>
        <dbReference type="ARBA" id="ARBA00010541"/>
    </source>
</evidence>
<proteinExistence type="inferred from homology"/>
<dbReference type="eggNOG" id="COG0265">
    <property type="taxonomic scope" value="Bacteria"/>
</dbReference>
<dbReference type="Gene3D" id="2.40.10.10">
    <property type="entry name" value="Trypsin-like serine proteases"/>
    <property type="match status" value="2"/>
</dbReference>
<dbReference type="RefSeq" id="WP_006906691.1">
    <property type="nucleotide sequence ID" value="NZ_GG665867.1"/>
</dbReference>
<feature type="compositionally biased region" description="Polar residues" evidence="4">
    <location>
        <begin position="171"/>
        <end position="180"/>
    </location>
</feature>
<dbReference type="InterPro" id="IPR001478">
    <property type="entry name" value="PDZ"/>
</dbReference>
<keyword evidence="5" id="KW-0472">Membrane</keyword>
<dbReference type="CDD" id="cd06779">
    <property type="entry name" value="cpPDZ_Deg_HtrA-like"/>
    <property type="match status" value="1"/>
</dbReference>
<dbReference type="InterPro" id="IPR051201">
    <property type="entry name" value="Chloro_Bact_Ser_Proteases"/>
</dbReference>
<dbReference type="InterPro" id="IPR036034">
    <property type="entry name" value="PDZ_sf"/>
</dbReference>
<gene>
    <name evidence="7" type="ORF">GCWU000342_01696</name>
</gene>
<dbReference type="EMBL" id="ACIP02000004">
    <property type="protein sequence ID" value="EEP27702.1"/>
    <property type="molecule type" value="Genomic_DNA"/>
</dbReference>
<feature type="compositionally biased region" description="Basic and acidic residues" evidence="4">
    <location>
        <begin position="1"/>
        <end position="14"/>
    </location>
</feature>
<dbReference type="PRINTS" id="PR00834">
    <property type="entry name" value="PROTEASES2C"/>
</dbReference>
<evidence type="ECO:0000313" key="7">
    <source>
        <dbReference type="EMBL" id="EEP27702.1"/>
    </source>
</evidence>
<dbReference type="Proteomes" id="UP000003494">
    <property type="component" value="Unassembled WGS sequence"/>
</dbReference>
<dbReference type="PROSITE" id="PS50106">
    <property type="entry name" value="PDZ"/>
    <property type="match status" value="1"/>
</dbReference>
<dbReference type="HOGENOM" id="CLU_020120_0_1_9"/>
<organism evidence="7 8">
    <name type="scientific">Shuttleworthella satelles DSM 14600</name>
    <dbReference type="NCBI Taxonomy" id="626523"/>
    <lineage>
        <taxon>Bacteria</taxon>
        <taxon>Bacillati</taxon>
        <taxon>Bacillota</taxon>
        <taxon>Clostridia</taxon>
        <taxon>Lachnospirales</taxon>
        <taxon>Lachnospiraceae</taxon>
        <taxon>Shuttleworthella</taxon>
    </lineage>
</organism>
<feature type="compositionally biased region" description="Low complexity" evidence="4">
    <location>
        <begin position="498"/>
        <end position="527"/>
    </location>
</feature>
<dbReference type="SMART" id="SM00228">
    <property type="entry name" value="PDZ"/>
    <property type="match status" value="1"/>
</dbReference>
<dbReference type="PANTHER" id="PTHR43343">
    <property type="entry name" value="PEPTIDASE S12"/>
    <property type="match status" value="1"/>
</dbReference>
<keyword evidence="2" id="KW-0645">Protease</keyword>
<feature type="domain" description="PDZ" evidence="6">
    <location>
        <begin position="536"/>
        <end position="613"/>
    </location>
</feature>
<dbReference type="STRING" id="626523.GCWU000342_01696"/>
<dbReference type="SUPFAM" id="SSF50156">
    <property type="entry name" value="PDZ domain-like"/>
    <property type="match status" value="1"/>
</dbReference>
<evidence type="ECO:0000256" key="5">
    <source>
        <dbReference type="SAM" id="Phobius"/>
    </source>
</evidence>
<sequence length="629" mass="65237">MADMERENGERRTDWIGSDGQAPVSAHEEDSSASVPVREEASIHETVDPQSVDPQFVDSEASSFGQEDLQAGQVETDGTGVEGSQESYESQADMGSQQGTYESQADMGSQQGSNEGQADMGSQQESYGSQADMGSQQGSNEGQADMGSQQESYGSQADIGSQQEYDEQPRYNWQQGQGSYRSREADRQTEDSYRGPSFSGGTEGIGARNMHARSKKEGFWRRLVAAAVVFGLVASLVFSGTNYLTGKISGKTRTAASVNSSSGPLSQTVVTDGGTTDVATIAANVMPAIVQVTNVSIEQYRSIFGQSQNKESTSAGSGIIVSQDDAYTYIATNNHVVANSSELTITFVDGKTAAAQVVGVDAQHDLAVVKVKTSDMDSSTVSAIKIATLGDSDSAKVGQAAIVIGNALGYGQSVTTGVISAKEREVTLKDDSGNKISNKLIQTDAAVNPGNSGGALLNSNGQVIGIVSAKYSDTSVEGMGYAIPISQAKTIIDDLMQNGSKTSSDSSKGSNSGNSSGNSSGDSSAGSLPSGSTYLGIAGADISSSQASQYNVPAGIYISRVSEGSPAQQAGLAKGDIITGVDDSSIGSMQDLKSLISGKKAGDQIKIRYASRADNYKSKTVTVTLATVQ</sequence>
<dbReference type="SUPFAM" id="SSF50494">
    <property type="entry name" value="Trypsin-like serine proteases"/>
    <property type="match status" value="1"/>
</dbReference>
<dbReference type="AlphaFoldDB" id="C4GCK2"/>